<dbReference type="EMBL" id="JAMKFB020000011">
    <property type="protein sequence ID" value="KAL0180728.1"/>
    <property type="molecule type" value="Genomic_DNA"/>
</dbReference>
<dbReference type="Proteomes" id="UP001529510">
    <property type="component" value="Unassembled WGS sequence"/>
</dbReference>
<feature type="non-terminal residue" evidence="3">
    <location>
        <position position="58"/>
    </location>
</feature>
<gene>
    <name evidence="3" type="ORF">M9458_023134</name>
</gene>
<dbReference type="PANTHER" id="PTHR34479">
    <property type="entry name" value="COILED-COIL DOMAIN-CONTAINING PROTEIN 30"/>
    <property type="match status" value="1"/>
</dbReference>
<dbReference type="InterPro" id="IPR052825">
    <property type="entry name" value="CCD-Prefoldin_beta-like"/>
</dbReference>
<proteinExistence type="predicted"/>
<keyword evidence="4" id="KW-1185">Reference proteome</keyword>
<reference evidence="3 4" key="1">
    <citation type="submission" date="2024-05" db="EMBL/GenBank/DDBJ databases">
        <title>Genome sequencing and assembly of Indian major carp, Cirrhinus mrigala (Hamilton, 1822).</title>
        <authorList>
            <person name="Mohindra V."/>
            <person name="Chowdhury L.M."/>
            <person name="Lal K."/>
            <person name="Jena J.K."/>
        </authorList>
    </citation>
    <scope>NUCLEOTIDE SEQUENCE [LARGE SCALE GENOMIC DNA]</scope>
    <source>
        <strain evidence="3">CM1030</strain>
        <tissue evidence="3">Blood</tissue>
    </source>
</reference>
<evidence type="ECO:0000256" key="2">
    <source>
        <dbReference type="SAM" id="MobiDB-lite"/>
    </source>
</evidence>
<comment type="caution">
    <text evidence="3">The sequence shown here is derived from an EMBL/GenBank/DDBJ whole genome shotgun (WGS) entry which is preliminary data.</text>
</comment>
<keyword evidence="1" id="KW-0175">Coiled coil</keyword>
<name>A0ABD0Q378_CIRMR</name>
<dbReference type="PANTHER" id="PTHR34479:SF1">
    <property type="entry name" value="COILED-COIL DOMAIN-CONTAINING PROTEIN 30"/>
    <property type="match status" value="1"/>
</dbReference>
<feature type="coiled-coil region" evidence="1">
    <location>
        <begin position="31"/>
        <end position="58"/>
    </location>
</feature>
<protein>
    <submittedName>
        <fullName evidence="3">Uncharacterized protein</fullName>
    </submittedName>
</protein>
<dbReference type="AlphaFoldDB" id="A0ABD0Q378"/>
<evidence type="ECO:0000313" key="4">
    <source>
        <dbReference type="Proteomes" id="UP001529510"/>
    </source>
</evidence>
<evidence type="ECO:0000313" key="3">
    <source>
        <dbReference type="EMBL" id="KAL0180728.1"/>
    </source>
</evidence>
<feature type="region of interest" description="Disordered" evidence="2">
    <location>
        <begin position="1"/>
        <end position="21"/>
    </location>
</feature>
<feature type="compositionally biased region" description="Basic and acidic residues" evidence="2">
    <location>
        <begin position="1"/>
        <end position="11"/>
    </location>
</feature>
<sequence length="58" mass="6770">MLQDMDQRLQEEGLDSSASSDERLSVLWQLYKSSESTVRSLNQQIQDLQKERVAEIEK</sequence>
<organism evidence="3 4">
    <name type="scientific">Cirrhinus mrigala</name>
    <name type="common">Mrigala</name>
    <dbReference type="NCBI Taxonomy" id="683832"/>
    <lineage>
        <taxon>Eukaryota</taxon>
        <taxon>Metazoa</taxon>
        <taxon>Chordata</taxon>
        <taxon>Craniata</taxon>
        <taxon>Vertebrata</taxon>
        <taxon>Euteleostomi</taxon>
        <taxon>Actinopterygii</taxon>
        <taxon>Neopterygii</taxon>
        <taxon>Teleostei</taxon>
        <taxon>Ostariophysi</taxon>
        <taxon>Cypriniformes</taxon>
        <taxon>Cyprinidae</taxon>
        <taxon>Labeoninae</taxon>
        <taxon>Labeonini</taxon>
        <taxon>Cirrhinus</taxon>
    </lineage>
</organism>
<accession>A0ABD0Q378</accession>
<evidence type="ECO:0000256" key="1">
    <source>
        <dbReference type="SAM" id="Coils"/>
    </source>
</evidence>